<keyword evidence="7" id="KW-1185">Reference proteome</keyword>
<dbReference type="Proteomes" id="UP000078225">
    <property type="component" value="Unassembled WGS sequence"/>
</dbReference>
<keyword evidence="2" id="KW-0963">Cytoplasm</keyword>
<evidence type="ECO:0000256" key="2">
    <source>
        <dbReference type="ARBA" id="ARBA00022490"/>
    </source>
</evidence>
<name>A0A1B7KYL8_9ENTR</name>
<dbReference type="GO" id="GO:0006826">
    <property type="term" value="P:iron ion transport"/>
    <property type="evidence" value="ECO:0007669"/>
    <property type="project" value="InterPro"/>
</dbReference>
<evidence type="ECO:0000256" key="4">
    <source>
        <dbReference type="ARBA" id="ARBA00024201"/>
    </source>
</evidence>
<dbReference type="GO" id="GO:0005737">
    <property type="term" value="C:cytoplasm"/>
    <property type="evidence" value="ECO:0007669"/>
    <property type="project" value="UniProtKB-SubCell"/>
</dbReference>
<evidence type="ECO:0000313" key="7">
    <source>
        <dbReference type="Proteomes" id="UP000078225"/>
    </source>
</evidence>
<dbReference type="OrthoDB" id="9775130at2"/>
<dbReference type="InterPro" id="IPR013783">
    <property type="entry name" value="Ig-like_fold"/>
</dbReference>
<accession>A0A1B7KYL8</accession>
<sequence length="403" mass="45363">MELAFGSHAWWQHKQSPEWVAEGTDKCRVTFWWRDPNGDESTSPVRRVWLYITGVTDHHQQAVPQSLQRTQGTDAWSWTTSLSSHWRGSYCLIPSLAENDFSEAVMQGDMSDKMALRESWRRLLPQAIADPLNPLSWRGGRGHPVSGLELPDAPEQPGWKNTQVAYTAPQCINWYSEHLHNTRRVWVYTTGEVFDPAERPLAILLDGEFWAQSMPVWPVLQSLTLAGQLPAAVYVLVDAIDTAHRSRELPCNPDFWLAVKNDLLPRIAQLAPFNPDAQHTVVAGQSFGGLASLYAALHWPEHFGCALSLSGSYWWPNRGETVDGELIHQVQSGQLPTGSPRIILEAGLREPLIFRASQAMYTQLQHAQYNVLWRQFDGGHDAFCWRGGLTSGLTTLWAPLLGQ</sequence>
<dbReference type="InterPro" id="IPR050583">
    <property type="entry name" value="Mycobacterial_A85_antigen"/>
</dbReference>
<dbReference type="RefSeq" id="WP_064601175.1">
    <property type="nucleotide sequence ID" value="NZ_CP134782.1"/>
</dbReference>
<dbReference type="InterPro" id="IPR029058">
    <property type="entry name" value="AB_hydrolase_fold"/>
</dbReference>
<evidence type="ECO:0000256" key="3">
    <source>
        <dbReference type="ARBA" id="ARBA00022801"/>
    </source>
</evidence>
<dbReference type="PANTHER" id="PTHR48098">
    <property type="entry name" value="ENTEROCHELIN ESTERASE-RELATED"/>
    <property type="match status" value="1"/>
</dbReference>
<dbReference type="SUPFAM" id="SSF53474">
    <property type="entry name" value="alpha/beta-Hydrolases"/>
    <property type="match status" value="1"/>
</dbReference>
<dbReference type="InterPro" id="IPR014756">
    <property type="entry name" value="Ig_E-set"/>
</dbReference>
<comment type="subcellular location">
    <subcellularLocation>
        <location evidence="1">Cytoplasm</location>
    </subcellularLocation>
</comment>
<protein>
    <submittedName>
        <fullName evidence="6">Enterochelin esterase</fullName>
    </submittedName>
</protein>
<reference evidence="7" key="1">
    <citation type="submission" date="2016-05" db="EMBL/GenBank/DDBJ databases">
        <authorList>
            <person name="Behera P."/>
            <person name="Vaishampayan P."/>
            <person name="Singh N."/>
            <person name="Raina V."/>
            <person name="Suar M."/>
            <person name="Pattnaik A."/>
            <person name="Rastogi G."/>
        </authorList>
    </citation>
    <scope>NUCLEOTIDE SEQUENCE [LARGE SCALE GENOMIC DNA]</scope>
    <source>
        <strain evidence="7">MP23</strain>
    </source>
</reference>
<comment type="caution">
    <text evidence="6">The sequence shown here is derived from an EMBL/GenBank/DDBJ whole genome shotgun (WGS) entry which is preliminary data.</text>
</comment>
<keyword evidence="3" id="KW-0378">Hydrolase</keyword>
<dbReference type="SUPFAM" id="SSF81296">
    <property type="entry name" value="E set domains"/>
    <property type="match status" value="1"/>
</dbReference>
<evidence type="ECO:0000259" key="5">
    <source>
        <dbReference type="Pfam" id="PF11806"/>
    </source>
</evidence>
<dbReference type="PANTHER" id="PTHR48098:SF3">
    <property type="entry name" value="IRON(III) ENTEROBACTIN ESTERASE"/>
    <property type="match status" value="1"/>
</dbReference>
<organism evidence="6 7">
    <name type="scientific">Mangrovibacter phragmitis</name>
    <dbReference type="NCBI Taxonomy" id="1691903"/>
    <lineage>
        <taxon>Bacteria</taxon>
        <taxon>Pseudomonadati</taxon>
        <taxon>Pseudomonadota</taxon>
        <taxon>Gammaproteobacteria</taxon>
        <taxon>Enterobacterales</taxon>
        <taxon>Enterobacteriaceae</taxon>
        <taxon>Mangrovibacter</taxon>
    </lineage>
</organism>
<dbReference type="AlphaFoldDB" id="A0A1B7KYL8"/>
<evidence type="ECO:0000313" key="6">
    <source>
        <dbReference type="EMBL" id="OAT75131.1"/>
    </source>
</evidence>
<dbReference type="InterPro" id="IPR021764">
    <property type="entry name" value="Enterochelin_esterase_N"/>
</dbReference>
<dbReference type="GO" id="GO:0005506">
    <property type="term" value="F:iron ion binding"/>
    <property type="evidence" value="ECO:0007669"/>
    <property type="project" value="InterPro"/>
</dbReference>
<dbReference type="InterPro" id="IPR000801">
    <property type="entry name" value="Esterase-like"/>
</dbReference>
<dbReference type="GO" id="GO:0008849">
    <property type="term" value="F:enterochelin esterase activity"/>
    <property type="evidence" value="ECO:0007669"/>
    <property type="project" value="InterPro"/>
</dbReference>
<gene>
    <name evidence="6" type="ORF">A9B99_16565</name>
</gene>
<proteinExistence type="inferred from homology"/>
<dbReference type="NCBIfam" id="NF007758">
    <property type="entry name" value="PRK10439.1"/>
    <property type="match status" value="1"/>
</dbReference>
<feature type="domain" description="Enterochelin esterase N-terminal" evidence="5">
    <location>
        <begin position="28"/>
        <end position="159"/>
    </location>
</feature>
<dbReference type="STRING" id="1691903.A9B99_16565"/>
<comment type="similarity">
    <text evidence="4">Belongs to the Fes family.</text>
</comment>
<dbReference type="EMBL" id="LYRP01000049">
    <property type="protein sequence ID" value="OAT75131.1"/>
    <property type="molecule type" value="Genomic_DNA"/>
</dbReference>
<dbReference type="Pfam" id="PF00756">
    <property type="entry name" value="Esterase"/>
    <property type="match status" value="1"/>
</dbReference>
<dbReference type="Pfam" id="PF11806">
    <property type="entry name" value="Enterochelin_N"/>
    <property type="match status" value="1"/>
</dbReference>
<evidence type="ECO:0000256" key="1">
    <source>
        <dbReference type="ARBA" id="ARBA00004496"/>
    </source>
</evidence>
<dbReference type="Gene3D" id="3.40.50.1820">
    <property type="entry name" value="alpha/beta hydrolase"/>
    <property type="match status" value="1"/>
</dbReference>
<dbReference type="Gene3D" id="2.60.40.10">
    <property type="entry name" value="Immunoglobulins"/>
    <property type="match status" value="1"/>
</dbReference>